<gene>
    <name evidence="14" type="primary">cchcr1</name>
</gene>
<feature type="coiled-coil region" evidence="11">
    <location>
        <begin position="546"/>
        <end position="606"/>
    </location>
</feature>
<evidence type="ECO:0000256" key="1">
    <source>
        <dbReference type="ARBA" id="ARBA00003936"/>
    </source>
</evidence>
<dbReference type="GO" id="GO:0005634">
    <property type="term" value="C:nucleus"/>
    <property type="evidence" value="ECO:0007669"/>
    <property type="project" value="UniProtKB-SubCell"/>
</dbReference>
<dbReference type="GO" id="GO:0005814">
    <property type="term" value="C:centriole"/>
    <property type="evidence" value="ECO:0007669"/>
    <property type="project" value="TreeGrafter"/>
</dbReference>
<dbReference type="GO" id="GO:0006611">
    <property type="term" value="P:protein export from nucleus"/>
    <property type="evidence" value="ECO:0007669"/>
    <property type="project" value="TreeGrafter"/>
</dbReference>
<evidence type="ECO:0000256" key="3">
    <source>
        <dbReference type="ARBA" id="ARBA00004496"/>
    </source>
</evidence>
<feature type="region of interest" description="Disordered" evidence="12">
    <location>
        <begin position="1"/>
        <end position="23"/>
    </location>
</feature>
<dbReference type="OrthoDB" id="193258at2759"/>
<dbReference type="PANTHER" id="PTHR46822">
    <property type="entry name" value="COILED-COIL ALPHA-HELICAL ROD PROTEIN 1"/>
    <property type="match status" value="1"/>
</dbReference>
<evidence type="ECO:0000256" key="2">
    <source>
        <dbReference type="ARBA" id="ARBA00004123"/>
    </source>
</evidence>
<protein>
    <recommendedName>
        <fullName evidence="4">Coiled-coil alpha-helical rod protein 1</fullName>
    </recommendedName>
    <alternativeName>
        <fullName evidence="10">Alpha-helical coiled-coil rod protein</fullName>
    </alternativeName>
</protein>
<proteinExistence type="predicted"/>
<dbReference type="InParanoid" id="A0A6J2W0Q2"/>
<evidence type="ECO:0000313" key="14">
    <source>
        <dbReference type="RefSeq" id="XP_030638895.1"/>
    </source>
</evidence>
<accession>A0A6J2W0Q2</accession>
<evidence type="ECO:0000256" key="4">
    <source>
        <dbReference type="ARBA" id="ARBA00016468"/>
    </source>
</evidence>
<organism evidence="13 14">
    <name type="scientific">Chanos chanos</name>
    <name type="common">Milkfish</name>
    <name type="synonym">Mugil chanos</name>
    <dbReference type="NCBI Taxonomy" id="29144"/>
    <lineage>
        <taxon>Eukaryota</taxon>
        <taxon>Metazoa</taxon>
        <taxon>Chordata</taxon>
        <taxon>Craniata</taxon>
        <taxon>Vertebrata</taxon>
        <taxon>Euteleostomi</taxon>
        <taxon>Actinopterygii</taxon>
        <taxon>Neopterygii</taxon>
        <taxon>Teleostei</taxon>
        <taxon>Ostariophysi</taxon>
        <taxon>Gonorynchiformes</taxon>
        <taxon>Chanidae</taxon>
        <taxon>Chanos</taxon>
    </lineage>
</organism>
<dbReference type="InterPro" id="IPR009800">
    <property type="entry name" value="HCR"/>
</dbReference>
<evidence type="ECO:0000256" key="5">
    <source>
        <dbReference type="ARBA" id="ARBA00022473"/>
    </source>
</evidence>
<keyword evidence="9" id="KW-0539">Nucleus</keyword>
<dbReference type="AlphaFoldDB" id="A0A6J2W0Q2"/>
<name>A0A6J2W0Q2_CHACN</name>
<comment type="subcellular location">
    <subcellularLocation>
        <location evidence="3">Cytoplasm</location>
    </subcellularLocation>
    <subcellularLocation>
        <location evidence="2">Nucleus</location>
    </subcellularLocation>
</comment>
<evidence type="ECO:0000313" key="13">
    <source>
        <dbReference type="Proteomes" id="UP000504632"/>
    </source>
</evidence>
<comment type="function">
    <text evidence="1">May be a regulator of keratinocyte proliferation or differentiation.</text>
</comment>
<keyword evidence="5" id="KW-0217">Developmental protein</keyword>
<keyword evidence="6" id="KW-0963">Cytoplasm</keyword>
<feature type="coiled-coil region" evidence="11">
    <location>
        <begin position="44"/>
        <end position="136"/>
    </location>
</feature>
<dbReference type="Proteomes" id="UP000504632">
    <property type="component" value="Chromosome 8"/>
</dbReference>
<evidence type="ECO:0000256" key="8">
    <source>
        <dbReference type="ARBA" id="ARBA00023054"/>
    </source>
</evidence>
<dbReference type="PANTHER" id="PTHR46822:SF1">
    <property type="entry name" value="COILED-COIL ALPHA-HELICAL ROD PROTEIN 1"/>
    <property type="match status" value="1"/>
</dbReference>
<dbReference type="GO" id="GO:0030154">
    <property type="term" value="P:cell differentiation"/>
    <property type="evidence" value="ECO:0007669"/>
    <property type="project" value="UniProtKB-KW"/>
</dbReference>
<keyword evidence="13" id="KW-1185">Reference proteome</keyword>
<evidence type="ECO:0000256" key="6">
    <source>
        <dbReference type="ARBA" id="ARBA00022490"/>
    </source>
</evidence>
<evidence type="ECO:0000256" key="10">
    <source>
        <dbReference type="ARBA" id="ARBA00031932"/>
    </source>
</evidence>
<sequence length="611" mass="69866">MDRPQSEKLNAPSDFVTTPAQRRGAGLGCIPTVPSTTSDPWLAVAQFQQEILELRRENHRILLQYRDNRAVRLSVDREELGVELSRCRAELTQSQNEQETLRKKLADLQRQRVTERESWQTELHSSRQEAECLKGEVQEQSLRLGEHMRRERELQQHLDDMTSKHQTQLQHLNESHSTEVASLNQTIGDLQNRLSKSTLEVSSLKGCLEDTSSERDELRDQLSQLKNNLASQSETLQNLRNYIATLAAERGAEDQLSDKVKRLEKEKEALQLSVELLNVRVKSVNDILAIQEKELGEQYDTVLKGGSKSTHLLRLWREKVFALLVQLRSRDTQLRAEQRQLHNMVYALEEEVEGLRSQNSVLKNSLQDRTAQLELQVLQTQAVQQELSSAIEQKDKLKQKNQTLETSLSTITETIHRLSAVCEERAGLMNSALSHLSGLGQRLIFATKRLDTVHGLLVRREALRKVQQATKPPGHDPSESCINDLKAQVALLSEERDKLAQELKKTPELIHNALSDLQQQRDREVGRLTEALAQSREELEKCEAGRVQAHTQCEQLEGTITELRTEALHLQQHSARVLQERLSEVEKTCTKQLRDLESQLNTARREHTKTV</sequence>
<dbReference type="GeneID" id="115819526"/>
<dbReference type="GO" id="GO:0005737">
    <property type="term" value="C:cytoplasm"/>
    <property type="evidence" value="ECO:0007669"/>
    <property type="project" value="UniProtKB-SubCell"/>
</dbReference>
<evidence type="ECO:0000256" key="9">
    <source>
        <dbReference type="ARBA" id="ARBA00023242"/>
    </source>
</evidence>
<feature type="coiled-coil region" evidence="11">
    <location>
        <begin position="380"/>
        <end position="414"/>
    </location>
</feature>
<reference evidence="14" key="1">
    <citation type="submission" date="2025-08" db="UniProtKB">
        <authorList>
            <consortium name="RefSeq"/>
        </authorList>
    </citation>
    <scope>IDENTIFICATION</scope>
</reference>
<dbReference type="RefSeq" id="XP_030638895.1">
    <property type="nucleotide sequence ID" value="XM_030783035.1"/>
</dbReference>
<evidence type="ECO:0000256" key="7">
    <source>
        <dbReference type="ARBA" id="ARBA00022782"/>
    </source>
</evidence>
<evidence type="ECO:0000256" key="11">
    <source>
        <dbReference type="SAM" id="Coils"/>
    </source>
</evidence>
<dbReference type="Pfam" id="PF07111">
    <property type="entry name" value="HCR"/>
    <property type="match status" value="1"/>
</dbReference>
<evidence type="ECO:0000256" key="12">
    <source>
        <dbReference type="SAM" id="MobiDB-lite"/>
    </source>
</evidence>
<dbReference type="CTD" id="54535"/>
<feature type="coiled-coil region" evidence="11">
    <location>
        <begin position="173"/>
        <end position="280"/>
    </location>
</feature>
<keyword evidence="7" id="KW-0221">Differentiation</keyword>
<keyword evidence="8 11" id="KW-0175">Coiled coil</keyword>